<name>A0A919Q2Q4_9MICO</name>
<keyword evidence="1" id="KW-0812">Transmembrane</keyword>
<dbReference type="GO" id="GO:0005886">
    <property type="term" value="C:plasma membrane"/>
    <property type="evidence" value="ECO:0007669"/>
    <property type="project" value="TreeGrafter"/>
</dbReference>
<dbReference type="RefSeq" id="WP_203654574.1">
    <property type="nucleotide sequence ID" value="NZ_BONR01000002.1"/>
</dbReference>
<dbReference type="EMBL" id="BONR01000002">
    <property type="protein sequence ID" value="GIG54524.1"/>
    <property type="molecule type" value="Genomic_DNA"/>
</dbReference>
<dbReference type="NCBIfam" id="TIGR00254">
    <property type="entry name" value="GGDEF"/>
    <property type="match status" value="1"/>
</dbReference>
<feature type="transmembrane region" description="Helical" evidence="1">
    <location>
        <begin position="156"/>
        <end position="176"/>
    </location>
</feature>
<dbReference type="Gene3D" id="3.30.70.270">
    <property type="match status" value="1"/>
</dbReference>
<feature type="transmembrane region" description="Helical" evidence="1">
    <location>
        <begin position="61"/>
        <end position="81"/>
    </location>
</feature>
<feature type="transmembrane region" description="Helical" evidence="1">
    <location>
        <begin position="6"/>
        <end position="27"/>
    </location>
</feature>
<dbReference type="GO" id="GO:0052621">
    <property type="term" value="F:diguanylate cyclase activity"/>
    <property type="evidence" value="ECO:0007669"/>
    <property type="project" value="TreeGrafter"/>
</dbReference>
<feature type="transmembrane region" description="Helical" evidence="1">
    <location>
        <begin position="196"/>
        <end position="220"/>
    </location>
</feature>
<dbReference type="InterPro" id="IPR029787">
    <property type="entry name" value="Nucleotide_cyclase"/>
</dbReference>
<dbReference type="PROSITE" id="PS50887">
    <property type="entry name" value="GGDEF"/>
    <property type="match status" value="1"/>
</dbReference>
<feature type="transmembrane region" description="Helical" evidence="1">
    <location>
        <begin position="93"/>
        <end position="110"/>
    </location>
</feature>
<dbReference type="Pfam" id="PF00990">
    <property type="entry name" value="GGDEF"/>
    <property type="match status" value="1"/>
</dbReference>
<dbReference type="InterPro" id="IPR050469">
    <property type="entry name" value="Diguanylate_Cyclase"/>
</dbReference>
<dbReference type="PANTHER" id="PTHR45138">
    <property type="entry name" value="REGULATORY COMPONENTS OF SENSORY TRANSDUCTION SYSTEM"/>
    <property type="match status" value="1"/>
</dbReference>
<feature type="transmembrane region" description="Helical" evidence="1">
    <location>
        <begin position="116"/>
        <end position="135"/>
    </location>
</feature>
<evidence type="ECO:0000256" key="1">
    <source>
        <dbReference type="SAM" id="Phobius"/>
    </source>
</evidence>
<dbReference type="SMART" id="SM00267">
    <property type="entry name" value="GGDEF"/>
    <property type="match status" value="1"/>
</dbReference>
<feature type="transmembrane region" description="Helical" evidence="1">
    <location>
        <begin position="34"/>
        <end position="55"/>
    </location>
</feature>
<dbReference type="SUPFAM" id="SSF55073">
    <property type="entry name" value="Nucleotide cyclase"/>
    <property type="match status" value="1"/>
</dbReference>
<dbReference type="Proteomes" id="UP000652354">
    <property type="component" value="Unassembled WGS sequence"/>
</dbReference>
<evidence type="ECO:0000313" key="4">
    <source>
        <dbReference type="Proteomes" id="UP000652354"/>
    </source>
</evidence>
<dbReference type="InterPro" id="IPR000160">
    <property type="entry name" value="GGDEF_dom"/>
</dbReference>
<feature type="domain" description="GGDEF" evidence="2">
    <location>
        <begin position="258"/>
        <end position="387"/>
    </location>
</feature>
<accession>A0A919Q2Q4</accession>
<sequence>MLDIMTMRIALGTVSILVTVLFFMGVYRPTRSTFAGWWTVGLLCSGGSTSLLMLNGTSAQVVTNPAANVLSVLGTTCVWFATRSLRGGGLPQWLMPVAAAAIVAVSALDQPATNAWAGNGVLFAYMAVMFVLGSVELWRSWRSRRVSEGPVRSTEALVALLVAALAASVLAVFYSLRTVLFLTVGKDSGLFETLVGTGTTTAILLLTLVAVTFSASTIGWDQQTRVLRRRAVSDDLTGLLGRSEFLTWTDTALSQSSPGVSLVVADLDHFKRINDEHGHAAGDTALLAFADALRDVVGEGEFAGRLGGEEFALLLRDAPERATSRLESLAHALAQRSRTADVPLPTASFGIAAATQGDTLTALFERADQAMYQAKAEGRDRVVVYAEPAL</sequence>
<dbReference type="CDD" id="cd01949">
    <property type="entry name" value="GGDEF"/>
    <property type="match status" value="1"/>
</dbReference>
<dbReference type="InterPro" id="IPR043128">
    <property type="entry name" value="Rev_trsase/Diguanyl_cyclase"/>
</dbReference>
<evidence type="ECO:0000313" key="3">
    <source>
        <dbReference type="EMBL" id="GIG54524.1"/>
    </source>
</evidence>
<dbReference type="GO" id="GO:0043709">
    <property type="term" value="P:cell adhesion involved in single-species biofilm formation"/>
    <property type="evidence" value="ECO:0007669"/>
    <property type="project" value="TreeGrafter"/>
</dbReference>
<dbReference type="PANTHER" id="PTHR45138:SF9">
    <property type="entry name" value="DIGUANYLATE CYCLASE DGCM-RELATED"/>
    <property type="match status" value="1"/>
</dbReference>
<proteinExistence type="predicted"/>
<keyword evidence="1" id="KW-1133">Transmembrane helix</keyword>
<reference evidence="3" key="1">
    <citation type="submission" date="2021-01" db="EMBL/GenBank/DDBJ databases">
        <title>Whole genome shotgun sequence of Demequina activiva NBRC 110675.</title>
        <authorList>
            <person name="Komaki H."/>
            <person name="Tamura T."/>
        </authorList>
    </citation>
    <scope>NUCLEOTIDE SEQUENCE</scope>
    <source>
        <strain evidence="3">NBRC 110675</strain>
    </source>
</reference>
<protein>
    <recommendedName>
        <fullName evidence="2">GGDEF domain-containing protein</fullName>
    </recommendedName>
</protein>
<keyword evidence="1" id="KW-0472">Membrane</keyword>
<organism evidence="3 4">
    <name type="scientific">Demequina activiva</name>
    <dbReference type="NCBI Taxonomy" id="1582364"/>
    <lineage>
        <taxon>Bacteria</taxon>
        <taxon>Bacillati</taxon>
        <taxon>Actinomycetota</taxon>
        <taxon>Actinomycetes</taxon>
        <taxon>Micrococcales</taxon>
        <taxon>Demequinaceae</taxon>
        <taxon>Demequina</taxon>
    </lineage>
</organism>
<dbReference type="AlphaFoldDB" id="A0A919Q2Q4"/>
<comment type="caution">
    <text evidence="3">The sequence shown here is derived from an EMBL/GenBank/DDBJ whole genome shotgun (WGS) entry which is preliminary data.</text>
</comment>
<evidence type="ECO:0000259" key="2">
    <source>
        <dbReference type="PROSITE" id="PS50887"/>
    </source>
</evidence>
<dbReference type="GO" id="GO:1902201">
    <property type="term" value="P:negative regulation of bacterial-type flagellum-dependent cell motility"/>
    <property type="evidence" value="ECO:0007669"/>
    <property type="project" value="TreeGrafter"/>
</dbReference>
<keyword evidence="4" id="KW-1185">Reference proteome</keyword>
<gene>
    <name evidence="3" type="ORF">Dac01nite_12760</name>
</gene>